<comment type="caution">
    <text evidence="7">The sequence shown here is derived from an EMBL/GenBank/DDBJ whole genome shotgun (WGS) entry which is preliminary data.</text>
</comment>
<accession>A0A2T9Y5Z3</accession>
<feature type="region of interest" description="Disordered" evidence="5">
    <location>
        <begin position="217"/>
        <end position="290"/>
    </location>
</feature>
<dbReference type="GO" id="GO:0003755">
    <property type="term" value="F:peptidyl-prolyl cis-trans isomerase activity"/>
    <property type="evidence" value="ECO:0007669"/>
    <property type="project" value="UniProtKB-KW"/>
</dbReference>
<dbReference type="SUPFAM" id="SSF50891">
    <property type="entry name" value="Cyclophilin-like"/>
    <property type="match status" value="1"/>
</dbReference>
<evidence type="ECO:0000256" key="5">
    <source>
        <dbReference type="SAM" id="MobiDB-lite"/>
    </source>
</evidence>
<evidence type="ECO:0000313" key="7">
    <source>
        <dbReference type="EMBL" id="PVU87761.1"/>
    </source>
</evidence>
<keyword evidence="8" id="KW-1185">Reference proteome</keyword>
<feature type="compositionally biased region" description="Low complexity" evidence="5">
    <location>
        <begin position="269"/>
        <end position="285"/>
    </location>
</feature>
<proteinExistence type="predicted"/>
<reference evidence="7 8" key="1">
    <citation type="journal article" date="2018" name="MBio">
        <title>Comparative Genomics Reveals the Core Gene Toolbox for the Fungus-Insect Symbiosis.</title>
        <authorList>
            <person name="Wang Y."/>
            <person name="Stata M."/>
            <person name="Wang W."/>
            <person name="Stajich J.E."/>
            <person name="White M.M."/>
            <person name="Moncalvo J.M."/>
        </authorList>
    </citation>
    <scope>NUCLEOTIDE SEQUENCE [LARGE SCALE GENOMIC DNA]</scope>
    <source>
        <strain evidence="7 8">AUS-77-4</strain>
    </source>
</reference>
<comment type="catalytic activity">
    <reaction evidence="1">
        <text>[protein]-peptidylproline (omega=180) = [protein]-peptidylproline (omega=0)</text>
        <dbReference type="Rhea" id="RHEA:16237"/>
        <dbReference type="Rhea" id="RHEA-COMP:10747"/>
        <dbReference type="Rhea" id="RHEA-COMP:10748"/>
        <dbReference type="ChEBI" id="CHEBI:83833"/>
        <dbReference type="ChEBI" id="CHEBI:83834"/>
        <dbReference type="EC" id="5.2.1.8"/>
    </reaction>
</comment>
<sequence length="397" mass="45968">MVNPRVFFDVSIGNDKSGRIVFELFKDVVPKTVENFRVLCSGEFNQSLPEYSNFNYKNTRIHRVIKGFVLQGGDISKKSQCKLKSIYGDYFQDENFTLKHDGKYLLSMANKGPDTNGTQFLISTGNNSEHLNDKNVVFGKVIHGFDVIHKIESLETRVSRDGTRNTFVPIQNVTITHSGELELVRKLKNDSSAAGIHFILPFIYNPLIIFPDKSKSFNSDRDSSDSSYYSSSESSSYHKKKRLRSHEHHSSTKNDYKLSRKHKRHESVSDSSSSSSESSSSSIPDSDSELLDKVISKSENKYGPTPRSRWEDDRYVKHESYETRRNRLENRQRSYYSAKDSKYKNSGDRNRSTKSRDRFDEDRKRYRDDQDSRDRRYNMTSSSKVVYKGRGSRKYRG</sequence>
<dbReference type="PANTHER" id="PTHR11071">
    <property type="entry name" value="PEPTIDYL-PROLYL CIS-TRANS ISOMERASE"/>
    <property type="match status" value="1"/>
</dbReference>
<dbReference type="EMBL" id="MBFT01000697">
    <property type="protein sequence ID" value="PVU87761.1"/>
    <property type="molecule type" value="Genomic_DNA"/>
</dbReference>
<protein>
    <recommendedName>
        <fullName evidence="2">peptidylprolyl isomerase</fullName>
        <ecNumber evidence="2">5.2.1.8</ecNumber>
    </recommendedName>
</protein>
<dbReference type="Proteomes" id="UP000245699">
    <property type="component" value="Unassembled WGS sequence"/>
</dbReference>
<dbReference type="Pfam" id="PF00160">
    <property type="entry name" value="Pro_isomerase"/>
    <property type="match status" value="1"/>
</dbReference>
<name>A0A2T9Y5Z3_9FUNG</name>
<evidence type="ECO:0000256" key="1">
    <source>
        <dbReference type="ARBA" id="ARBA00000971"/>
    </source>
</evidence>
<gene>
    <name evidence="7" type="ORF">BB559_005905</name>
</gene>
<keyword evidence="3" id="KW-0697">Rotamase</keyword>
<evidence type="ECO:0000313" key="8">
    <source>
        <dbReference type="Proteomes" id="UP000245699"/>
    </source>
</evidence>
<feature type="domain" description="PPIase cyclophilin-type" evidence="6">
    <location>
        <begin position="7"/>
        <end position="180"/>
    </location>
</feature>
<feature type="region of interest" description="Disordered" evidence="5">
    <location>
        <begin position="318"/>
        <end position="397"/>
    </location>
</feature>
<dbReference type="PRINTS" id="PR00153">
    <property type="entry name" value="CSAPPISMRASE"/>
</dbReference>
<dbReference type="GO" id="GO:0006457">
    <property type="term" value="P:protein folding"/>
    <property type="evidence" value="ECO:0007669"/>
    <property type="project" value="TreeGrafter"/>
</dbReference>
<dbReference type="GO" id="GO:0005737">
    <property type="term" value="C:cytoplasm"/>
    <property type="evidence" value="ECO:0007669"/>
    <property type="project" value="TreeGrafter"/>
</dbReference>
<feature type="compositionally biased region" description="Basic and acidic residues" evidence="5">
    <location>
        <begin position="318"/>
        <end position="332"/>
    </location>
</feature>
<organism evidence="7 8">
    <name type="scientific">Furculomyces boomerangus</name>
    <dbReference type="NCBI Taxonomy" id="61424"/>
    <lineage>
        <taxon>Eukaryota</taxon>
        <taxon>Fungi</taxon>
        <taxon>Fungi incertae sedis</taxon>
        <taxon>Zoopagomycota</taxon>
        <taxon>Kickxellomycotina</taxon>
        <taxon>Harpellomycetes</taxon>
        <taxon>Harpellales</taxon>
        <taxon>Harpellaceae</taxon>
        <taxon>Furculomyces</taxon>
    </lineage>
</organism>
<evidence type="ECO:0000256" key="4">
    <source>
        <dbReference type="ARBA" id="ARBA00023235"/>
    </source>
</evidence>
<dbReference type="FunFam" id="2.40.100.10:FF:000025">
    <property type="entry name" value="Peptidyl-prolyl cis-trans isomerase CYP19-2"/>
    <property type="match status" value="1"/>
</dbReference>
<evidence type="ECO:0000259" key="6">
    <source>
        <dbReference type="PROSITE" id="PS50072"/>
    </source>
</evidence>
<dbReference type="GO" id="GO:0016018">
    <property type="term" value="F:cyclosporin A binding"/>
    <property type="evidence" value="ECO:0007669"/>
    <property type="project" value="TreeGrafter"/>
</dbReference>
<keyword evidence="4" id="KW-0413">Isomerase</keyword>
<dbReference type="InterPro" id="IPR029000">
    <property type="entry name" value="Cyclophilin-like_dom_sf"/>
</dbReference>
<evidence type="ECO:0000256" key="2">
    <source>
        <dbReference type="ARBA" id="ARBA00013194"/>
    </source>
</evidence>
<dbReference type="PROSITE" id="PS50072">
    <property type="entry name" value="CSA_PPIASE_2"/>
    <property type="match status" value="1"/>
</dbReference>
<evidence type="ECO:0000256" key="3">
    <source>
        <dbReference type="ARBA" id="ARBA00023110"/>
    </source>
</evidence>
<feature type="compositionally biased region" description="Basic and acidic residues" evidence="5">
    <location>
        <begin position="339"/>
        <end position="377"/>
    </location>
</feature>
<dbReference type="InterPro" id="IPR002130">
    <property type="entry name" value="Cyclophilin-type_PPIase_dom"/>
</dbReference>
<feature type="compositionally biased region" description="Low complexity" evidence="5">
    <location>
        <begin position="225"/>
        <end position="235"/>
    </location>
</feature>
<feature type="compositionally biased region" description="Basic and acidic residues" evidence="5">
    <location>
        <begin position="248"/>
        <end position="258"/>
    </location>
</feature>
<dbReference type="Gene3D" id="2.40.100.10">
    <property type="entry name" value="Cyclophilin-like"/>
    <property type="match status" value="1"/>
</dbReference>
<dbReference type="AlphaFoldDB" id="A0A2T9Y5Z3"/>
<dbReference type="PANTHER" id="PTHR11071:SF561">
    <property type="entry name" value="PEPTIDYL-PROLYL CIS-TRANS ISOMERASE D-RELATED"/>
    <property type="match status" value="1"/>
</dbReference>
<feature type="compositionally biased region" description="Basic residues" evidence="5">
    <location>
        <begin position="237"/>
        <end position="247"/>
    </location>
</feature>
<dbReference type="STRING" id="61424.A0A2T9Y5Z3"/>
<dbReference type="EC" id="5.2.1.8" evidence="2"/>